<gene>
    <name evidence="2" type="ORF">ANN_17165</name>
</gene>
<accession>A0ABQ8STC2</accession>
<dbReference type="PANTHER" id="PTHR19446">
    <property type="entry name" value="REVERSE TRANSCRIPTASES"/>
    <property type="match status" value="1"/>
</dbReference>
<dbReference type="Gene3D" id="2.60.40.770">
    <property type="match status" value="1"/>
</dbReference>
<name>A0ABQ8STC2_PERAM</name>
<dbReference type="Pfam" id="PF00078">
    <property type="entry name" value="RVT_1"/>
    <property type="match status" value="1"/>
</dbReference>
<dbReference type="SMART" id="SM00737">
    <property type="entry name" value="ML"/>
    <property type="match status" value="1"/>
</dbReference>
<dbReference type="Proteomes" id="UP001148838">
    <property type="component" value="Unassembled WGS sequence"/>
</dbReference>
<evidence type="ECO:0000313" key="2">
    <source>
        <dbReference type="EMBL" id="KAJ4437031.1"/>
    </source>
</evidence>
<dbReference type="InterPro" id="IPR014756">
    <property type="entry name" value="Ig_E-set"/>
</dbReference>
<feature type="domain" description="MD-2-related lipid-recognition" evidence="1">
    <location>
        <begin position="175"/>
        <end position="321"/>
    </location>
</feature>
<dbReference type="SUPFAM" id="SSF56672">
    <property type="entry name" value="DNA/RNA polymerases"/>
    <property type="match status" value="1"/>
</dbReference>
<comment type="caution">
    <text evidence="2">The sequence shown here is derived from an EMBL/GenBank/DDBJ whole genome shotgun (WGS) entry which is preliminary data.</text>
</comment>
<evidence type="ECO:0000313" key="3">
    <source>
        <dbReference type="Proteomes" id="UP001148838"/>
    </source>
</evidence>
<dbReference type="SUPFAM" id="SSF81296">
    <property type="entry name" value="E set domains"/>
    <property type="match status" value="1"/>
</dbReference>
<dbReference type="InterPro" id="IPR003172">
    <property type="entry name" value="ML_dom"/>
</dbReference>
<dbReference type="EMBL" id="JAJSOF020000021">
    <property type="protein sequence ID" value="KAJ4437031.1"/>
    <property type="molecule type" value="Genomic_DNA"/>
</dbReference>
<dbReference type="Pfam" id="PF02221">
    <property type="entry name" value="E1_DerP2_DerF2"/>
    <property type="match status" value="1"/>
</dbReference>
<dbReference type="CDD" id="cd01650">
    <property type="entry name" value="RT_nLTR_like"/>
    <property type="match status" value="1"/>
</dbReference>
<organism evidence="2 3">
    <name type="scientific">Periplaneta americana</name>
    <name type="common">American cockroach</name>
    <name type="synonym">Blatta americana</name>
    <dbReference type="NCBI Taxonomy" id="6978"/>
    <lineage>
        <taxon>Eukaryota</taxon>
        <taxon>Metazoa</taxon>
        <taxon>Ecdysozoa</taxon>
        <taxon>Arthropoda</taxon>
        <taxon>Hexapoda</taxon>
        <taxon>Insecta</taxon>
        <taxon>Pterygota</taxon>
        <taxon>Neoptera</taxon>
        <taxon>Polyneoptera</taxon>
        <taxon>Dictyoptera</taxon>
        <taxon>Blattodea</taxon>
        <taxon>Blattoidea</taxon>
        <taxon>Blattidae</taxon>
        <taxon>Blattinae</taxon>
        <taxon>Periplaneta</taxon>
    </lineage>
</organism>
<reference evidence="2 3" key="1">
    <citation type="journal article" date="2022" name="Allergy">
        <title>Genome assembly and annotation of Periplaneta americana reveal a comprehensive cockroach allergen profile.</title>
        <authorList>
            <person name="Wang L."/>
            <person name="Xiong Q."/>
            <person name="Saelim N."/>
            <person name="Wang L."/>
            <person name="Nong W."/>
            <person name="Wan A.T."/>
            <person name="Shi M."/>
            <person name="Liu X."/>
            <person name="Cao Q."/>
            <person name="Hui J.H.L."/>
            <person name="Sookrung N."/>
            <person name="Leung T.F."/>
            <person name="Tungtrongchitr A."/>
            <person name="Tsui S.K.W."/>
        </authorList>
    </citation>
    <scope>NUCLEOTIDE SEQUENCE [LARGE SCALE GENOMIC DNA]</scope>
    <source>
        <strain evidence="2">PWHHKU_190912</strain>
    </source>
</reference>
<proteinExistence type="predicted"/>
<protein>
    <recommendedName>
        <fullName evidence="1">MD-2-related lipid-recognition domain-containing protein</fullName>
    </recommendedName>
</protein>
<keyword evidence="3" id="KW-1185">Reference proteome</keyword>
<evidence type="ECO:0000259" key="1">
    <source>
        <dbReference type="SMART" id="SM00737"/>
    </source>
</evidence>
<dbReference type="InterPro" id="IPR043502">
    <property type="entry name" value="DNA/RNA_pol_sf"/>
</dbReference>
<dbReference type="InterPro" id="IPR000477">
    <property type="entry name" value="RT_dom"/>
</dbReference>
<sequence length="743" mass="84616">MGKDVGIGIVLYPEWIKIELLVHRCGVTVNLPGLRAQEMLRRVVVLLFLALSATATTFEHCEAWLALIVNGMSLNICDVYPSVCSWFLCERESVQREAYPQPCTRITLQGASRNYWLSRPASVECTSTTLDSFCNEHSRRTYSGEEFRLAQTGEPWGKLPKQEWEIAINIMEGVNTDCKLALSGPNTEKPPLKFRAANCTQHLCYFARGKDATVQVDFVPDHEITSMQSKAYAFVLDVPLEIMEQSHACESLVNQVCPLPKDETATYLFKLPIPSIFAPKKNTGGERFDPVLWIELRCSSAVRALVSQSKQARLVCGSSTRVCVRICVSIRRSEFECSGPQLEGPEFECSGPQLEGPEFECSELSLKIMVALQLSLIDSVTVSNVARREANRMLRNKKRDYLKEKLDEVETNSKNKNIRDLYKGIKEFKTGCQARVNLIKNEKGDLLADAHLILKRWKNYFGQLLNIHRPNRNDRDEIEIQTAESFIPEPTLSEVEIAIENLKNYKSSDIDQIPAELIQEGGSALSNEIYKLVLAIWEKEIVAEQWKERLTPYVDEIIGDHQCGFRRNRSTIDQIFCIRQIMEKKWEYKGTVHQLFKDFKKAYDSIKREVLYDILIEYGIPKKLVRLIKMCLSETYSSRVRIDQFLSDAFPIHCGLKQGDALSSLLFNFALEYAIRKVQDNREGLELNGLHQLLVYADDVNMLGENTQTIRAWLGNKSGFYSLTGSHMIPLHPLSPLSNTAQR</sequence>